<dbReference type="InterPro" id="IPR029058">
    <property type="entry name" value="AB_hydrolase_fold"/>
</dbReference>
<feature type="region of interest" description="Disordered" evidence="3">
    <location>
        <begin position="1"/>
        <end position="37"/>
    </location>
</feature>
<feature type="compositionally biased region" description="Polar residues" evidence="3">
    <location>
        <begin position="1"/>
        <end position="33"/>
    </location>
</feature>
<evidence type="ECO:0000259" key="4">
    <source>
        <dbReference type="Pfam" id="PF00561"/>
    </source>
</evidence>
<evidence type="ECO:0000256" key="3">
    <source>
        <dbReference type="SAM" id="MobiDB-lite"/>
    </source>
</evidence>
<dbReference type="SUPFAM" id="SSF53474">
    <property type="entry name" value="alpha/beta-Hydrolases"/>
    <property type="match status" value="1"/>
</dbReference>
<dbReference type="Proteomes" id="UP000243797">
    <property type="component" value="Unassembled WGS sequence"/>
</dbReference>
<dbReference type="GO" id="GO:0006508">
    <property type="term" value="P:proteolysis"/>
    <property type="evidence" value="ECO:0007669"/>
    <property type="project" value="InterPro"/>
</dbReference>
<dbReference type="InterPro" id="IPR002410">
    <property type="entry name" value="Peptidase_S33"/>
</dbReference>
<dbReference type="InterPro" id="IPR005945">
    <property type="entry name" value="Pro_imino_pep"/>
</dbReference>
<evidence type="ECO:0000313" key="6">
    <source>
        <dbReference type="Proteomes" id="UP000243797"/>
    </source>
</evidence>
<dbReference type="PANTHER" id="PTHR43798:SF33">
    <property type="entry name" value="HYDROLASE, PUTATIVE (AFU_ORTHOLOGUE AFUA_2G14860)-RELATED"/>
    <property type="match status" value="1"/>
</dbReference>
<dbReference type="NCBIfam" id="TIGR01250">
    <property type="entry name" value="pro_imino_pep_2"/>
    <property type="match status" value="1"/>
</dbReference>
<dbReference type="InterPro" id="IPR000073">
    <property type="entry name" value="AB_hydrolase_1"/>
</dbReference>
<dbReference type="InParanoid" id="A0A2K1R0Y6"/>
<dbReference type="AlphaFoldDB" id="A0A2K1R0Y6"/>
<protein>
    <recommendedName>
        <fullName evidence="4">AB hydrolase-1 domain-containing protein</fullName>
    </recommendedName>
</protein>
<comment type="caution">
    <text evidence="5">The sequence shown here is derived from an EMBL/GenBank/DDBJ whole genome shotgun (WGS) entry which is preliminary data.</text>
</comment>
<keyword evidence="2" id="KW-0378">Hydrolase</keyword>
<gene>
    <name evidence="5" type="ORF">CAC42_2764</name>
</gene>
<evidence type="ECO:0000256" key="1">
    <source>
        <dbReference type="ARBA" id="ARBA00010088"/>
    </source>
</evidence>
<dbReference type="GO" id="GO:0008233">
    <property type="term" value="F:peptidase activity"/>
    <property type="evidence" value="ECO:0007669"/>
    <property type="project" value="InterPro"/>
</dbReference>
<dbReference type="InterPro" id="IPR050266">
    <property type="entry name" value="AB_hydrolase_sf"/>
</dbReference>
<comment type="similarity">
    <text evidence="1">Belongs to the peptidase S33 family.</text>
</comment>
<dbReference type="Pfam" id="PF00561">
    <property type="entry name" value="Abhydrolase_1"/>
    <property type="match status" value="1"/>
</dbReference>
<dbReference type="PRINTS" id="PR00793">
    <property type="entry name" value="PROAMNOPTASE"/>
</dbReference>
<organism evidence="5 6">
    <name type="scientific">Sphaceloma murrayae</name>
    <dbReference type="NCBI Taxonomy" id="2082308"/>
    <lineage>
        <taxon>Eukaryota</taxon>
        <taxon>Fungi</taxon>
        <taxon>Dikarya</taxon>
        <taxon>Ascomycota</taxon>
        <taxon>Pezizomycotina</taxon>
        <taxon>Dothideomycetes</taxon>
        <taxon>Dothideomycetidae</taxon>
        <taxon>Myriangiales</taxon>
        <taxon>Elsinoaceae</taxon>
        <taxon>Sphaceloma</taxon>
    </lineage>
</organism>
<dbReference type="GO" id="GO:0016020">
    <property type="term" value="C:membrane"/>
    <property type="evidence" value="ECO:0007669"/>
    <property type="project" value="TreeGrafter"/>
</dbReference>
<dbReference type="PIRSF" id="PIRSF005539">
    <property type="entry name" value="Pept_S33_TRI_F1"/>
    <property type="match status" value="1"/>
</dbReference>
<name>A0A2K1R0Y6_9PEZI</name>
<dbReference type="PANTHER" id="PTHR43798">
    <property type="entry name" value="MONOACYLGLYCEROL LIPASE"/>
    <property type="match status" value="1"/>
</dbReference>
<dbReference type="STRING" id="2082308.A0A2K1R0Y6"/>
<dbReference type="Gene3D" id="3.40.50.1820">
    <property type="entry name" value="alpha/beta hydrolase"/>
    <property type="match status" value="1"/>
</dbReference>
<keyword evidence="6" id="KW-1185">Reference proteome</keyword>
<reference evidence="5 6" key="1">
    <citation type="submission" date="2017-06" db="EMBL/GenBank/DDBJ databases">
        <title>Draft genome sequence of a variant of Elsinoe murrayae.</title>
        <authorList>
            <person name="Cheng Q."/>
        </authorList>
    </citation>
    <scope>NUCLEOTIDE SEQUENCE [LARGE SCALE GENOMIC DNA]</scope>
    <source>
        <strain evidence="5 6">CQ-2017a</strain>
    </source>
</reference>
<evidence type="ECO:0000313" key="5">
    <source>
        <dbReference type="EMBL" id="PNS20833.1"/>
    </source>
</evidence>
<feature type="domain" description="AB hydrolase-1" evidence="4">
    <location>
        <begin position="62"/>
        <end position="317"/>
    </location>
</feature>
<dbReference type="EMBL" id="NKHZ01000017">
    <property type="protein sequence ID" value="PNS20833.1"/>
    <property type="molecule type" value="Genomic_DNA"/>
</dbReference>
<accession>A0A2K1R0Y6</accession>
<sequence>MTSKDSILNITDPSLRQSPPGQTRSYPSPTTTGRIPFSIPAHSTTSETWYALYGTLTSSSIPLIALHGGPGCGHNYLKTLALLSTGPSARPVILYDQIGCGNSTRFRSRRQDDSFWQPQLFMDELTNLVFSLGISQFDLLGQSWGGMLGAQYASTRPKGLRKLVICDSPADMVTWVAVANQMRALLPRDVQETLTRLEEKGETSSKEYEEAVLEFYKLFVCRVQPFPDEFNETMENLHDDDTVYYTMNGPSEFHVIGNLKTWDIRPELAKIEVPTLLINGKFDEAQDVTMAPFFKGITSPVKWVRFAESSHMPHLEETEDFVIAVTNFLEEGQ</sequence>
<dbReference type="OrthoDB" id="190201at2759"/>
<proteinExistence type="inferred from homology"/>
<evidence type="ECO:0000256" key="2">
    <source>
        <dbReference type="ARBA" id="ARBA00022801"/>
    </source>
</evidence>